<name>A0A7S4A024_9STRA</name>
<feature type="coiled-coil region" evidence="1">
    <location>
        <begin position="68"/>
        <end position="95"/>
    </location>
</feature>
<proteinExistence type="predicted"/>
<feature type="coiled-coil region" evidence="1">
    <location>
        <begin position="15"/>
        <end position="42"/>
    </location>
</feature>
<sequence length="194" mass="22438">MQECRAQLRITLQRIADVESINVDLESRLEAQAKEYIQLESDAAKSLAHWKMQYKALAEEAGSWKKLHAQQELKNQKIREQLLRTERELHGILQKKYDIMEYARREERFRMRAEISVGTSLGARPVTVSRNNEVDKSDRISWMRVETGFSTGNPLGALPQDVRRGRAILALADLFRLYMGDDDNTNHSQMVLHA</sequence>
<evidence type="ECO:0000313" key="2">
    <source>
        <dbReference type="EMBL" id="CAE0699510.1"/>
    </source>
</evidence>
<dbReference type="EMBL" id="HBIW01017335">
    <property type="protein sequence ID" value="CAE0699510.1"/>
    <property type="molecule type" value="Transcribed_RNA"/>
</dbReference>
<evidence type="ECO:0000256" key="1">
    <source>
        <dbReference type="SAM" id="Coils"/>
    </source>
</evidence>
<reference evidence="2" key="1">
    <citation type="submission" date="2021-01" db="EMBL/GenBank/DDBJ databases">
        <authorList>
            <person name="Corre E."/>
            <person name="Pelletier E."/>
            <person name="Niang G."/>
            <person name="Scheremetjew M."/>
            <person name="Finn R."/>
            <person name="Kale V."/>
            <person name="Holt S."/>
            <person name="Cochrane G."/>
            <person name="Meng A."/>
            <person name="Brown T."/>
            <person name="Cohen L."/>
        </authorList>
    </citation>
    <scope>NUCLEOTIDE SEQUENCE</scope>
    <source>
        <strain evidence="2">CCMP1756</strain>
    </source>
</reference>
<gene>
    <name evidence="2" type="ORF">PCAL00307_LOCUS14946</name>
</gene>
<protein>
    <submittedName>
        <fullName evidence="2">Uncharacterized protein</fullName>
    </submittedName>
</protein>
<organism evidence="2">
    <name type="scientific">Pelagomonas calceolata</name>
    <dbReference type="NCBI Taxonomy" id="35677"/>
    <lineage>
        <taxon>Eukaryota</taxon>
        <taxon>Sar</taxon>
        <taxon>Stramenopiles</taxon>
        <taxon>Ochrophyta</taxon>
        <taxon>Pelagophyceae</taxon>
        <taxon>Pelagomonadales</taxon>
        <taxon>Pelagomonadaceae</taxon>
        <taxon>Pelagomonas</taxon>
    </lineage>
</organism>
<dbReference type="AlphaFoldDB" id="A0A7S4A024"/>
<accession>A0A7S4A024</accession>
<keyword evidence="1" id="KW-0175">Coiled coil</keyword>